<name>A0ABS4HCE1_9BACI</name>
<dbReference type="InterPro" id="IPR041715">
    <property type="entry name" value="HisRS-like_core"/>
</dbReference>
<evidence type="ECO:0000256" key="5">
    <source>
        <dbReference type="ARBA" id="ARBA00022490"/>
    </source>
</evidence>
<dbReference type="SUPFAM" id="SSF55681">
    <property type="entry name" value="Class II aaRS and biotin synthetases"/>
    <property type="match status" value="1"/>
</dbReference>
<keyword evidence="7 9" id="KW-0368">Histidine biosynthesis</keyword>
<evidence type="ECO:0000256" key="9">
    <source>
        <dbReference type="HAMAP-Rule" id="MF_00125"/>
    </source>
</evidence>
<comment type="pathway">
    <text evidence="2 9">Amino-acid biosynthesis; L-histidine biosynthesis; L-histidine from 5-phospho-alpha-D-ribose 1-diphosphate: step 1/9.</text>
</comment>
<comment type="subcellular location">
    <subcellularLocation>
        <location evidence="1 9">Cytoplasm</location>
    </subcellularLocation>
</comment>
<evidence type="ECO:0000313" key="11">
    <source>
        <dbReference type="EMBL" id="MBP1948513.1"/>
    </source>
</evidence>
<keyword evidence="12" id="KW-1185">Reference proteome</keyword>
<dbReference type="CDD" id="cd00773">
    <property type="entry name" value="HisRS-like_core"/>
    <property type="match status" value="1"/>
</dbReference>
<comment type="subunit">
    <text evidence="9">Heteromultimer composed of HisG and HisZ subunits.</text>
</comment>
<keyword evidence="11" id="KW-0328">Glycosyltransferase</keyword>
<dbReference type="InterPro" id="IPR004516">
    <property type="entry name" value="HisRS/HisZ"/>
</dbReference>
<evidence type="ECO:0000256" key="1">
    <source>
        <dbReference type="ARBA" id="ARBA00004496"/>
    </source>
</evidence>
<evidence type="ECO:0000256" key="2">
    <source>
        <dbReference type="ARBA" id="ARBA00004667"/>
    </source>
</evidence>
<keyword evidence="5 9" id="KW-0963">Cytoplasm</keyword>
<dbReference type="PIRSF" id="PIRSF001549">
    <property type="entry name" value="His-tRNA_synth"/>
    <property type="match status" value="1"/>
</dbReference>
<gene>
    <name evidence="9" type="primary">hisZ</name>
    <name evidence="11" type="ORF">J2Z82_001449</name>
</gene>
<protein>
    <recommendedName>
        <fullName evidence="4 9">ATP phosphoribosyltransferase regulatory subunit</fullName>
    </recommendedName>
</protein>
<keyword evidence="11" id="KW-0808">Transferase</keyword>
<dbReference type="GO" id="GO:0016757">
    <property type="term" value="F:glycosyltransferase activity"/>
    <property type="evidence" value="ECO:0007669"/>
    <property type="project" value="UniProtKB-KW"/>
</dbReference>
<comment type="caution">
    <text evidence="11">The sequence shown here is derived from an EMBL/GenBank/DDBJ whole genome shotgun (WGS) entry which is preliminary data.</text>
</comment>
<dbReference type="RefSeq" id="WP_209480073.1">
    <property type="nucleotide sequence ID" value="NZ_JAGGKK010000006.1"/>
</dbReference>
<evidence type="ECO:0000256" key="7">
    <source>
        <dbReference type="ARBA" id="ARBA00023102"/>
    </source>
</evidence>
<accession>A0ABS4HCE1</accession>
<comment type="similarity">
    <text evidence="3 9">Belongs to the class-II aminoacyl-tRNA synthetase family. HisZ subfamily.</text>
</comment>
<dbReference type="Pfam" id="PF13393">
    <property type="entry name" value="tRNA-synt_His"/>
    <property type="match status" value="1"/>
</dbReference>
<dbReference type="EMBL" id="JAGGKK010000006">
    <property type="protein sequence ID" value="MBP1948513.1"/>
    <property type="molecule type" value="Genomic_DNA"/>
</dbReference>
<dbReference type="NCBIfam" id="TIGR00443">
    <property type="entry name" value="hisZ_biosyn_reg"/>
    <property type="match status" value="1"/>
</dbReference>
<dbReference type="PANTHER" id="PTHR43707">
    <property type="entry name" value="HISTIDYL-TRNA SYNTHETASE"/>
    <property type="match status" value="1"/>
</dbReference>
<feature type="domain" description="Class II Histidinyl-tRNA synthetase (HisRS)-like catalytic core" evidence="10">
    <location>
        <begin position="11"/>
        <end position="317"/>
    </location>
</feature>
<keyword evidence="6 9" id="KW-0028">Amino-acid biosynthesis</keyword>
<evidence type="ECO:0000256" key="8">
    <source>
        <dbReference type="ARBA" id="ARBA00025246"/>
    </source>
</evidence>
<evidence type="ECO:0000259" key="10">
    <source>
        <dbReference type="Pfam" id="PF13393"/>
    </source>
</evidence>
<dbReference type="PANTHER" id="PTHR43707:SF6">
    <property type="entry name" value="ATP PHOSPHORIBOSYLTRANSFERASE REGULATORY SUBUNIT"/>
    <property type="match status" value="1"/>
</dbReference>
<dbReference type="InterPro" id="IPR004517">
    <property type="entry name" value="HisZ"/>
</dbReference>
<dbReference type="Gene3D" id="3.30.930.10">
    <property type="entry name" value="Bira Bifunctional Protein, Domain 2"/>
    <property type="match status" value="1"/>
</dbReference>
<comment type="miscellaneous">
    <text evidence="9">This function is generally fulfilled by the C-terminal part of HisG, which is missing in some bacteria such as this one.</text>
</comment>
<evidence type="ECO:0000256" key="6">
    <source>
        <dbReference type="ARBA" id="ARBA00022605"/>
    </source>
</evidence>
<dbReference type="Proteomes" id="UP001519328">
    <property type="component" value="Unassembled WGS sequence"/>
</dbReference>
<comment type="function">
    <text evidence="8 9">Required for the first step of histidine biosynthesis. May allow the feedback regulation of ATP phosphoribosyltransferase activity by histidine.</text>
</comment>
<dbReference type="HAMAP" id="MF_00125">
    <property type="entry name" value="HisZ"/>
    <property type="match status" value="1"/>
</dbReference>
<dbReference type="InterPro" id="IPR045864">
    <property type="entry name" value="aa-tRNA-synth_II/BPL/LPL"/>
</dbReference>
<proteinExistence type="inferred from homology"/>
<evidence type="ECO:0000256" key="3">
    <source>
        <dbReference type="ARBA" id="ARBA00005539"/>
    </source>
</evidence>
<reference evidence="11 12" key="1">
    <citation type="submission" date="2021-03" db="EMBL/GenBank/DDBJ databases">
        <title>Genomic Encyclopedia of Type Strains, Phase IV (KMG-IV): sequencing the most valuable type-strain genomes for metagenomic binning, comparative biology and taxonomic classification.</title>
        <authorList>
            <person name="Goeker M."/>
        </authorList>
    </citation>
    <scope>NUCLEOTIDE SEQUENCE [LARGE SCALE GENOMIC DNA]</scope>
    <source>
        <strain evidence="11 12">DSM 21085</strain>
    </source>
</reference>
<sequence>MDQYLFESTKDTSVEDFQIRDNLISILKNRFSTYGYKQVRTTTFEFYDLYSTMAGTINKDEMLKVIDSSGKVLVLRPDVTIPITRMIASNKQPLSQGSRFFYVLDVFRQSAEQADNKETTQAGIESFGESTPENDAEVIALAIHTLKDLGFESFKLEVGHAGYFKELVNQLALSQSELDQLKGLIQSKNLTEIGPFLERLSIDKKLCEAVQEIPLLYGDPEDVIKRAGKIALNEKMQQKIKNLSDIYDVLKAYGVDDSVIFDLGLINNMNYYSGVIFQGFVASFGKPVLMGGRYDQLAEHFDTSIPAIGFACEVDNLLYSMTRKNLIANDTPSIDMIICYEDSRQKDALLAANTLREAGYRIITYTMDDNRNIDDSGAKYIAYFQTEENLVIDKNRKTPFTNYNELELLLQEGMRDN</sequence>
<evidence type="ECO:0000313" key="12">
    <source>
        <dbReference type="Proteomes" id="UP001519328"/>
    </source>
</evidence>
<organism evidence="11 12">
    <name type="scientific">Virgibacillus litoralis</name>
    <dbReference type="NCBI Taxonomy" id="578221"/>
    <lineage>
        <taxon>Bacteria</taxon>
        <taxon>Bacillati</taxon>
        <taxon>Bacillota</taxon>
        <taxon>Bacilli</taxon>
        <taxon>Bacillales</taxon>
        <taxon>Bacillaceae</taxon>
        <taxon>Virgibacillus</taxon>
    </lineage>
</organism>
<evidence type="ECO:0000256" key="4">
    <source>
        <dbReference type="ARBA" id="ARBA00020397"/>
    </source>
</evidence>